<reference evidence="1 2" key="1">
    <citation type="submission" date="2020-07" db="EMBL/GenBank/DDBJ databases">
        <title>Genomic Encyclopedia of Type Strains, Phase IV (KMG-IV): sequencing the most valuable type-strain genomes for metagenomic binning, comparative biology and taxonomic classification.</title>
        <authorList>
            <person name="Goeker M."/>
        </authorList>
    </citation>
    <scope>NUCLEOTIDE SEQUENCE [LARGE SCALE GENOMIC DNA]</scope>
    <source>
        <strain evidence="1 2">DSM 25220</strain>
    </source>
</reference>
<proteinExistence type="predicted"/>
<protein>
    <recommendedName>
        <fullName evidence="3">DUF2332 domain-containing protein</fullName>
    </recommendedName>
</protein>
<dbReference type="Pfam" id="PF10094">
    <property type="entry name" value="DUF2332"/>
    <property type="match status" value="1"/>
</dbReference>
<evidence type="ECO:0008006" key="3">
    <source>
        <dbReference type="Google" id="ProtNLM"/>
    </source>
</evidence>
<evidence type="ECO:0000313" key="1">
    <source>
        <dbReference type="EMBL" id="MBA2870534.1"/>
    </source>
</evidence>
<accession>A0A7W0BW06</accession>
<dbReference type="PIRSF" id="PIRSF012608">
    <property type="entry name" value="UCP012608"/>
    <property type="match status" value="1"/>
</dbReference>
<organism evidence="1 2">
    <name type="scientific">[Anoxybacillus] calidus</name>
    <dbReference type="NCBI Taxonomy" id="575178"/>
    <lineage>
        <taxon>Bacteria</taxon>
        <taxon>Bacillati</taxon>
        <taxon>Bacillota</taxon>
        <taxon>Bacilli</taxon>
        <taxon>Bacillales</taxon>
        <taxon>Anoxybacillaceae</taxon>
        <taxon>Paranoxybacillus</taxon>
    </lineage>
</organism>
<dbReference type="EMBL" id="JACDUU010000001">
    <property type="protein sequence ID" value="MBA2870534.1"/>
    <property type="molecule type" value="Genomic_DNA"/>
</dbReference>
<name>A0A7W0BW06_9BACL</name>
<dbReference type="RefSeq" id="WP_181536347.1">
    <property type="nucleotide sequence ID" value="NZ_JACDUU010000001.1"/>
</dbReference>
<dbReference type="Proteomes" id="UP000580891">
    <property type="component" value="Unassembled WGS sequence"/>
</dbReference>
<sequence length="340" mass="39540">MTVEIISNLFRSFALRECRGSSDLYEHLALKMAEDEELLEIAANARPGQPVPNLFFGAVQYLLLKGKDHELREYYHSIVEHPKNDKDSFPSFRDFCLQNQNDIITILKSKLVQTNEVRRCAYLYPSFCYIYHQVKKPLSLIEIGTSAGLQLLWDQYRYSYGSNESYGNPESNVHIQSEIKGENTPFLLQESPPVAARIGIDLHVNDLTNLENYIWLKSLIWPEHKDRLELFEKAASCLKKHRVNLIEGDGVSLLPEIAKNVQEDTAICIFHTHVANQIPKEAKLRLLEQVKQLGQTRDVFHLYNNMWDTKLHLDYFLNGQEYNEIVAETDGHARWFRWML</sequence>
<dbReference type="InterPro" id="IPR011200">
    <property type="entry name" value="UCP012608"/>
</dbReference>
<keyword evidence="2" id="KW-1185">Reference proteome</keyword>
<gene>
    <name evidence="1" type="ORF">HNQ85_000792</name>
</gene>
<evidence type="ECO:0000313" key="2">
    <source>
        <dbReference type="Proteomes" id="UP000580891"/>
    </source>
</evidence>
<comment type="caution">
    <text evidence="1">The sequence shown here is derived from an EMBL/GenBank/DDBJ whole genome shotgun (WGS) entry which is preliminary data.</text>
</comment>
<dbReference type="AlphaFoldDB" id="A0A7W0BW06"/>